<evidence type="ECO:0000256" key="3">
    <source>
        <dbReference type="ARBA" id="ARBA00022692"/>
    </source>
</evidence>
<keyword evidence="6 7" id="KW-0472">Membrane</keyword>
<dbReference type="Gene3D" id="3.90.550.50">
    <property type="match status" value="1"/>
</dbReference>
<evidence type="ECO:0000313" key="9">
    <source>
        <dbReference type="EMBL" id="CAF4481696.1"/>
    </source>
</evidence>
<dbReference type="PANTHER" id="PTHR23033">
    <property type="entry name" value="BETA1,3-GALACTOSYLTRANSFERASE"/>
    <property type="match status" value="1"/>
</dbReference>
<sequence length="307" mass="36496">MLHSYRSCRRFSRPLSRYFPIIIVVCLAGLSWCLLNALFSSQPDNYENVYGNNFEETKSPLIFCFVTSANDRHLTSARAIAYSWGKRCDRFYFIARLQNTSINLMILEYFENITDITVTTITQQTFDVLAYLETTNSFKSYNWFLRASDDSFVIIPNLRQLVRQLNDKHHNYPLAYVGDVEQMFDKYQIATTGSVMLFNRRALYRLTYSDDLSDDEQELEFEREQCFKNMIYDHEFVRCMEISRIKINPMYDNLILSQNLSFYKMDKRFQGIRFSPNTVAFRSSNDTDMYKFEFLYHRLDVLSKTGR</sequence>
<proteinExistence type="inferred from homology"/>
<keyword evidence="3 7" id="KW-0812">Transmembrane</keyword>
<comment type="caution">
    <text evidence="8">The sequence shown here is derived from an EMBL/GenBank/DDBJ whole genome shotgun (WGS) entry which is preliminary data.</text>
</comment>
<evidence type="ECO:0000256" key="2">
    <source>
        <dbReference type="ARBA" id="ARBA00006462"/>
    </source>
</evidence>
<evidence type="ECO:0000256" key="4">
    <source>
        <dbReference type="ARBA" id="ARBA00022968"/>
    </source>
</evidence>
<evidence type="ECO:0000256" key="7">
    <source>
        <dbReference type="SAM" id="Phobius"/>
    </source>
</evidence>
<name>A0A817T5B8_9BILA</name>
<reference evidence="8" key="1">
    <citation type="submission" date="2021-02" db="EMBL/GenBank/DDBJ databases">
        <authorList>
            <person name="Nowell W R."/>
        </authorList>
    </citation>
    <scope>NUCLEOTIDE SEQUENCE</scope>
</reference>
<gene>
    <name evidence="8" type="ORF">FME351_LOCUS239</name>
    <name evidence="9" type="ORF">TSG867_LOCUS19556</name>
</gene>
<dbReference type="AlphaFoldDB" id="A0A817T5B8"/>
<keyword evidence="4" id="KW-0735">Signal-anchor</keyword>
<protein>
    <recommendedName>
        <fullName evidence="11">Hexosyltransferase</fullName>
    </recommendedName>
</protein>
<dbReference type="Proteomes" id="UP000663869">
    <property type="component" value="Unassembled WGS sequence"/>
</dbReference>
<feature type="transmembrane region" description="Helical" evidence="7">
    <location>
        <begin position="21"/>
        <end position="39"/>
    </location>
</feature>
<accession>A0A817T5B8</accession>
<evidence type="ECO:0000313" key="8">
    <source>
        <dbReference type="EMBL" id="CAF3309242.1"/>
    </source>
</evidence>
<dbReference type="InterPro" id="IPR026050">
    <property type="entry name" value="C1GALT1/C1GALT1_chp1"/>
</dbReference>
<evidence type="ECO:0000256" key="5">
    <source>
        <dbReference type="ARBA" id="ARBA00022989"/>
    </source>
</evidence>
<organism evidence="8 10">
    <name type="scientific">Rotaria socialis</name>
    <dbReference type="NCBI Taxonomy" id="392032"/>
    <lineage>
        <taxon>Eukaryota</taxon>
        <taxon>Metazoa</taxon>
        <taxon>Spiralia</taxon>
        <taxon>Gnathifera</taxon>
        <taxon>Rotifera</taxon>
        <taxon>Eurotatoria</taxon>
        <taxon>Bdelloidea</taxon>
        <taxon>Philodinida</taxon>
        <taxon>Philodinidae</taxon>
        <taxon>Rotaria</taxon>
    </lineage>
</organism>
<dbReference type="Proteomes" id="UP000663862">
    <property type="component" value="Unassembled WGS sequence"/>
</dbReference>
<dbReference type="EMBL" id="CAJOBQ010001375">
    <property type="protein sequence ID" value="CAF4481696.1"/>
    <property type="molecule type" value="Genomic_DNA"/>
</dbReference>
<dbReference type="GO" id="GO:0016020">
    <property type="term" value="C:membrane"/>
    <property type="evidence" value="ECO:0007669"/>
    <property type="project" value="UniProtKB-SubCell"/>
</dbReference>
<keyword evidence="5 7" id="KW-1133">Transmembrane helix</keyword>
<evidence type="ECO:0000256" key="1">
    <source>
        <dbReference type="ARBA" id="ARBA00004606"/>
    </source>
</evidence>
<evidence type="ECO:0000313" key="10">
    <source>
        <dbReference type="Proteomes" id="UP000663869"/>
    </source>
</evidence>
<comment type="subcellular location">
    <subcellularLocation>
        <location evidence="1">Membrane</location>
        <topology evidence="1">Single-pass type II membrane protein</topology>
    </subcellularLocation>
</comment>
<evidence type="ECO:0000256" key="6">
    <source>
        <dbReference type="ARBA" id="ARBA00023136"/>
    </source>
</evidence>
<dbReference type="EMBL" id="CAJNYU010000005">
    <property type="protein sequence ID" value="CAF3309242.1"/>
    <property type="molecule type" value="Genomic_DNA"/>
</dbReference>
<comment type="similarity">
    <text evidence="2">Belongs to the glycosyltransferase 31 family. Beta3-Gal-T subfamily.</text>
</comment>
<evidence type="ECO:0008006" key="11">
    <source>
        <dbReference type="Google" id="ProtNLM"/>
    </source>
</evidence>